<comment type="caution">
    <text evidence="3">The sequence shown here is derived from an EMBL/GenBank/DDBJ whole genome shotgun (WGS) entry which is preliminary data.</text>
</comment>
<feature type="signal peptide" evidence="2">
    <location>
        <begin position="1"/>
        <end position="25"/>
    </location>
</feature>
<feature type="chain" id="PRO_5046144579" evidence="2">
    <location>
        <begin position="26"/>
        <end position="150"/>
    </location>
</feature>
<keyword evidence="4" id="KW-1185">Reference proteome</keyword>
<reference evidence="4" key="1">
    <citation type="journal article" date="2019" name="Int. J. Syst. Evol. Microbiol.">
        <title>The Global Catalogue of Microorganisms (GCM) 10K type strain sequencing project: providing services to taxonomists for standard genome sequencing and annotation.</title>
        <authorList>
            <consortium name="The Broad Institute Genomics Platform"/>
            <consortium name="The Broad Institute Genome Sequencing Center for Infectious Disease"/>
            <person name="Wu L."/>
            <person name="Ma J."/>
        </authorList>
    </citation>
    <scope>NUCLEOTIDE SEQUENCE [LARGE SCALE GENOMIC DNA]</scope>
    <source>
        <strain evidence="4">CGMCC 1.15197</strain>
    </source>
</reference>
<evidence type="ECO:0000256" key="2">
    <source>
        <dbReference type="SAM" id="SignalP"/>
    </source>
</evidence>
<dbReference type="Proteomes" id="UP000632273">
    <property type="component" value="Unassembled WGS sequence"/>
</dbReference>
<proteinExistence type="predicted"/>
<accession>A0ABQ1TX54</accession>
<evidence type="ECO:0000256" key="1">
    <source>
        <dbReference type="SAM" id="MobiDB-lite"/>
    </source>
</evidence>
<sequence length="150" mass="16694">MKNRFSAFALPGLLALSLMSAPAYAQQVNININSPSWGPAAPAGSQYYYIPELGGYYDLRDQYYVVERKGKWQRVRTIPGYSPSSFHPIVIDYRGNEPWIQLDRHRQLYPASLPPGQVKRLENGKGLPPGQAKKLYGRGSAGHGNGHGKH</sequence>
<name>A0ABQ1TX54_9BACT</name>
<dbReference type="EMBL" id="BMHT01000002">
    <property type="protein sequence ID" value="GGF04686.1"/>
    <property type="molecule type" value="Genomic_DNA"/>
</dbReference>
<feature type="compositionally biased region" description="Gly residues" evidence="1">
    <location>
        <begin position="139"/>
        <end position="150"/>
    </location>
</feature>
<dbReference type="RefSeq" id="WP_188812645.1">
    <property type="nucleotide sequence ID" value="NZ_BMHT01000002.1"/>
</dbReference>
<keyword evidence="2" id="KW-0732">Signal</keyword>
<evidence type="ECO:0000313" key="3">
    <source>
        <dbReference type="EMBL" id="GGF04686.1"/>
    </source>
</evidence>
<gene>
    <name evidence="3" type="ORF">GCM10011383_14770</name>
</gene>
<organism evidence="3 4">
    <name type="scientific">Hymenobacter cavernae</name>
    <dbReference type="NCBI Taxonomy" id="2044852"/>
    <lineage>
        <taxon>Bacteria</taxon>
        <taxon>Pseudomonadati</taxon>
        <taxon>Bacteroidota</taxon>
        <taxon>Cytophagia</taxon>
        <taxon>Cytophagales</taxon>
        <taxon>Hymenobacteraceae</taxon>
        <taxon>Hymenobacter</taxon>
    </lineage>
</organism>
<feature type="region of interest" description="Disordered" evidence="1">
    <location>
        <begin position="113"/>
        <end position="150"/>
    </location>
</feature>
<protein>
    <submittedName>
        <fullName evidence="3">Uncharacterized protein</fullName>
    </submittedName>
</protein>
<evidence type="ECO:0000313" key="4">
    <source>
        <dbReference type="Proteomes" id="UP000632273"/>
    </source>
</evidence>